<sequence>MFSSNLCEVLWLFYASSLVVTFEFLLKGLTSRLIFRELYECFSSLFFEDFLRFALCCQFGKSLSSERCLILLWLERFISGFRFVLCDEFYKCFTMRGSYKTFSLESFMFSTPLQMRGEALD</sequence>
<protein>
    <submittedName>
        <fullName evidence="2">Uncharacterized protein</fullName>
    </submittedName>
</protein>
<keyword evidence="1" id="KW-0472">Membrane</keyword>
<reference evidence="2" key="1">
    <citation type="journal article" date="2022" name="Front. Genet.">
        <title>Chromosome-Scale Assembly of the Dendrobium nobile Genome Provides Insights Into the Molecular Mechanism of the Biosynthesis of the Medicinal Active Ingredient of Dendrobium.</title>
        <authorList>
            <person name="Xu Q."/>
            <person name="Niu S.-C."/>
            <person name="Li K.-L."/>
            <person name="Zheng P.-J."/>
            <person name="Zhang X.-J."/>
            <person name="Jia Y."/>
            <person name="Liu Y."/>
            <person name="Niu Y.-X."/>
            <person name="Yu L.-H."/>
            <person name="Chen D.-F."/>
            <person name="Zhang G.-Q."/>
        </authorList>
    </citation>
    <scope>NUCLEOTIDE SEQUENCE</scope>
    <source>
        <tissue evidence="2">Leaf</tissue>
    </source>
</reference>
<feature type="transmembrane region" description="Helical" evidence="1">
    <location>
        <begin position="12"/>
        <end position="29"/>
    </location>
</feature>
<name>A0A8T3B554_DENNO</name>
<dbReference type="Proteomes" id="UP000829196">
    <property type="component" value="Unassembled WGS sequence"/>
</dbReference>
<keyword evidence="1" id="KW-0812">Transmembrane</keyword>
<evidence type="ECO:0000313" key="3">
    <source>
        <dbReference type="Proteomes" id="UP000829196"/>
    </source>
</evidence>
<organism evidence="2 3">
    <name type="scientific">Dendrobium nobile</name>
    <name type="common">Orchid</name>
    <dbReference type="NCBI Taxonomy" id="94219"/>
    <lineage>
        <taxon>Eukaryota</taxon>
        <taxon>Viridiplantae</taxon>
        <taxon>Streptophyta</taxon>
        <taxon>Embryophyta</taxon>
        <taxon>Tracheophyta</taxon>
        <taxon>Spermatophyta</taxon>
        <taxon>Magnoliopsida</taxon>
        <taxon>Liliopsida</taxon>
        <taxon>Asparagales</taxon>
        <taxon>Orchidaceae</taxon>
        <taxon>Epidendroideae</taxon>
        <taxon>Malaxideae</taxon>
        <taxon>Dendrobiinae</taxon>
        <taxon>Dendrobium</taxon>
    </lineage>
</organism>
<keyword evidence="3" id="KW-1185">Reference proteome</keyword>
<proteinExistence type="predicted"/>
<dbReference type="EMBL" id="JAGYWB010000011">
    <property type="protein sequence ID" value="KAI0504202.1"/>
    <property type="molecule type" value="Genomic_DNA"/>
</dbReference>
<gene>
    <name evidence="2" type="ORF">KFK09_015152</name>
</gene>
<keyword evidence="1" id="KW-1133">Transmembrane helix</keyword>
<comment type="caution">
    <text evidence="2">The sequence shown here is derived from an EMBL/GenBank/DDBJ whole genome shotgun (WGS) entry which is preliminary data.</text>
</comment>
<evidence type="ECO:0000313" key="2">
    <source>
        <dbReference type="EMBL" id="KAI0504202.1"/>
    </source>
</evidence>
<evidence type="ECO:0000256" key="1">
    <source>
        <dbReference type="SAM" id="Phobius"/>
    </source>
</evidence>
<dbReference type="AlphaFoldDB" id="A0A8T3B554"/>
<accession>A0A8T3B554</accession>